<dbReference type="EMBL" id="BDRX01000005">
    <property type="protein sequence ID" value="GBF88547.1"/>
    <property type="molecule type" value="Genomic_DNA"/>
</dbReference>
<dbReference type="InterPro" id="IPR036322">
    <property type="entry name" value="WD40_repeat_dom_sf"/>
</dbReference>
<reference evidence="5 6" key="1">
    <citation type="journal article" date="2018" name="Sci. Rep.">
        <title>Raphidocelis subcapitata (=Pseudokirchneriella subcapitata) provides an insight into genome evolution and environmental adaptations in the Sphaeropleales.</title>
        <authorList>
            <person name="Suzuki S."/>
            <person name="Yamaguchi H."/>
            <person name="Nakajima N."/>
            <person name="Kawachi M."/>
        </authorList>
    </citation>
    <scope>NUCLEOTIDE SEQUENCE [LARGE SCALE GENOMIC DNA]</scope>
    <source>
        <strain evidence="5 6">NIES-35</strain>
    </source>
</reference>
<dbReference type="AlphaFoldDB" id="A0A2V0NUE2"/>
<dbReference type="Pfam" id="PF21032">
    <property type="entry name" value="PROPPIN"/>
    <property type="match status" value="1"/>
</dbReference>
<evidence type="ECO:0000313" key="6">
    <source>
        <dbReference type="Proteomes" id="UP000247498"/>
    </source>
</evidence>
<organism evidence="5 6">
    <name type="scientific">Raphidocelis subcapitata</name>
    <dbReference type="NCBI Taxonomy" id="307507"/>
    <lineage>
        <taxon>Eukaryota</taxon>
        <taxon>Viridiplantae</taxon>
        <taxon>Chlorophyta</taxon>
        <taxon>core chlorophytes</taxon>
        <taxon>Chlorophyceae</taxon>
        <taxon>CS clade</taxon>
        <taxon>Sphaeropleales</taxon>
        <taxon>Selenastraceae</taxon>
        <taxon>Raphidocelis</taxon>
    </lineage>
</organism>
<keyword evidence="2" id="KW-0853">WD repeat</keyword>
<dbReference type="FunCoup" id="A0A2V0NUE2">
    <property type="interactions" value="1007"/>
</dbReference>
<evidence type="ECO:0000256" key="2">
    <source>
        <dbReference type="ARBA" id="ARBA00022574"/>
    </source>
</evidence>
<evidence type="ECO:0000256" key="3">
    <source>
        <dbReference type="ARBA" id="ARBA00022737"/>
    </source>
</evidence>
<dbReference type="GO" id="GO:0034045">
    <property type="term" value="C:phagophore assembly site membrane"/>
    <property type="evidence" value="ECO:0007669"/>
    <property type="project" value="UniProtKB-SubCell"/>
</dbReference>
<gene>
    <name evidence="5" type="ORF">Rsub_01262</name>
</gene>
<evidence type="ECO:0000256" key="4">
    <source>
        <dbReference type="ARBA" id="ARBA00025740"/>
    </source>
</evidence>
<accession>A0A2V0NUE2</accession>
<dbReference type="InParanoid" id="A0A2V0NUE2"/>
<dbReference type="SUPFAM" id="SSF50978">
    <property type="entry name" value="WD40 repeat-like"/>
    <property type="match status" value="1"/>
</dbReference>
<dbReference type="STRING" id="307507.A0A2V0NUE2"/>
<keyword evidence="6" id="KW-1185">Reference proteome</keyword>
<comment type="subcellular location">
    <subcellularLocation>
        <location evidence="1">Preautophagosomal structure membrane</location>
        <topology evidence="1">Peripheral membrane protein</topology>
    </subcellularLocation>
</comment>
<dbReference type="OrthoDB" id="1667587at2759"/>
<dbReference type="SMART" id="SM00320">
    <property type="entry name" value="WD40"/>
    <property type="match status" value="3"/>
</dbReference>
<dbReference type="InterPro" id="IPR048720">
    <property type="entry name" value="PROPPIN"/>
</dbReference>
<evidence type="ECO:0000313" key="5">
    <source>
        <dbReference type="EMBL" id="GBF88547.1"/>
    </source>
</evidence>
<dbReference type="Proteomes" id="UP000247498">
    <property type="component" value="Unassembled WGS sequence"/>
</dbReference>
<dbReference type="Gene3D" id="2.130.10.10">
    <property type="entry name" value="YVTN repeat-like/Quinoprotein amine dehydrogenase"/>
    <property type="match status" value="1"/>
</dbReference>
<sequence length="399" mass="40343">MSLACPGNAQGLLHVSFNQDGSCLALATREGLRIFSVDAHAVVYKNPLGAIRLAEMLFSTSLVAYAGAGEQPALTPRRLTVFNTSSGEAIQHISFASSVLGVLINRQRLVVVLERRANVYALQSLEHLRTLETPPNPRGLGALTPAAEPGDPDLLALPSSASGGALTVYDLASDGGNAVCEISAHKAPLAALAWSRDGALLATASTTGTVVRVHALQPGASRLFSFRRGATPATVHCLAFSPPGVEPRLLAAASSHGTVHLFRLEAAERHPALAAASAAVGLLAAVVKLPVTDMVDPVRNIITVRLPCHNVPCICALQRPSGGGGGEAGAAAGLRSAPSSSSLAAPAAGGGGLTLLVATAEGLLYEYALDDLANPQGPTCALGGEWALLGSAGLGGGGG</sequence>
<comment type="caution">
    <text evidence="5">The sequence shown here is derived from an EMBL/GenBank/DDBJ whole genome shotgun (WGS) entry which is preliminary data.</text>
</comment>
<dbReference type="InterPro" id="IPR015943">
    <property type="entry name" value="WD40/YVTN_repeat-like_dom_sf"/>
</dbReference>
<dbReference type="PANTHER" id="PTHR11227">
    <property type="entry name" value="WD-REPEAT PROTEIN INTERACTING WITH PHOSPHOINOSIDES WIPI -RELATED"/>
    <property type="match status" value="1"/>
</dbReference>
<comment type="similarity">
    <text evidence="4">Belongs to the WD repeat PROPPIN family.</text>
</comment>
<proteinExistence type="inferred from homology"/>
<keyword evidence="3" id="KW-0677">Repeat</keyword>
<dbReference type="InterPro" id="IPR001680">
    <property type="entry name" value="WD40_rpt"/>
</dbReference>
<protein>
    <submittedName>
        <fullName evidence="5">Autophagy 18 related protein</fullName>
    </submittedName>
</protein>
<name>A0A2V0NUE2_9CHLO</name>
<evidence type="ECO:0000256" key="1">
    <source>
        <dbReference type="ARBA" id="ARBA00004623"/>
    </source>
</evidence>